<gene>
    <name evidence="2" type="ORF">J2I46_28045</name>
</gene>
<feature type="transmembrane region" description="Helical" evidence="1">
    <location>
        <begin position="74"/>
        <end position="92"/>
    </location>
</feature>
<evidence type="ECO:0000313" key="2">
    <source>
        <dbReference type="EMBL" id="MBO0952468.1"/>
    </source>
</evidence>
<sequence length="127" mass="14092">MKLDDVVEKKADYIGITGSVLCLIHCLAAPVLVMTSSLFRDDTLRASFLGLDYVFIAVNIVAVYFAARNHTSSAIRTALWSFLFLFAVGLLLEDVNPVFEYLAYAASTGLVISHLVNLRHHRLVHSH</sequence>
<feature type="transmembrane region" description="Helical" evidence="1">
    <location>
        <begin position="12"/>
        <end position="34"/>
    </location>
</feature>
<feature type="transmembrane region" description="Helical" evidence="1">
    <location>
        <begin position="46"/>
        <end position="67"/>
    </location>
</feature>
<proteinExistence type="predicted"/>
<comment type="caution">
    <text evidence="2">The sequence shown here is derived from an EMBL/GenBank/DDBJ whole genome shotgun (WGS) entry which is preliminary data.</text>
</comment>
<dbReference type="InterPro" id="IPR004891">
    <property type="entry name" value="Mercury-R_MerC"/>
</dbReference>
<protein>
    <submittedName>
        <fullName evidence="2">MerC domain-containing protein</fullName>
    </submittedName>
</protein>
<keyword evidence="1" id="KW-0472">Membrane</keyword>
<dbReference type="Proteomes" id="UP000664628">
    <property type="component" value="Unassembled WGS sequence"/>
</dbReference>
<dbReference type="RefSeq" id="WP_207332413.1">
    <property type="nucleotide sequence ID" value="NZ_JAFMYW010000011.1"/>
</dbReference>
<keyword evidence="1" id="KW-1133">Transmembrane helix</keyword>
<dbReference type="EMBL" id="JAFMYW010000011">
    <property type="protein sequence ID" value="MBO0952468.1"/>
    <property type="molecule type" value="Genomic_DNA"/>
</dbReference>
<keyword evidence="1" id="KW-0812">Transmembrane</keyword>
<evidence type="ECO:0000256" key="1">
    <source>
        <dbReference type="SAM" id="Phobius"/>
    </source>
</evidence>
<accession>A0ABS3JSP9</accession>
<feature type="transmembrane region" description="Helical" evidence="1">
    <location>
        <begin position="98"/>
        <end position="118"/>
    </location>
</feature>
<name>A0ABS3JSP9_9BACT</name>
<organism evidence="2 3">
    <name type="scientific">Fibrella forsythiae</name>
    <dbReference type="NCBI Taxonomy" id="2817061"/>
    <lineage>
        <taxon>Bacteria</taxon>
        <taxon>Pseudomonadati</taxon>
        <taxon>Bacteroidota</taxon>
        <taxon>Cytophagia</taxon>
        <taxon>Cytophagales</taxon>
        <taxon>Spirosomataceae</taxon>
        <taxon>Fibrella</taxon>
    </lineage>
</organism>
<reference evidence="2 3" key="1">
    <citation type="submission" date="2021-03" db="EMBL/GenBank/DDBJ databases">
        <title>Fibrella sp. HMF5405 genome sequencing and assembly.</title>
        <authorList>
            <person name="Kang H."/>
            <person name="Kim H."/>
            <person name="Bae S."/>
            <person name="Joh K."/>
        </authorList>
    </citation>
    <scope>NUCLEOTIDE SEQUENCE [LARGE SCALE GENOMIC DNA]</scope>
    <source>
        <strain evidence="2 3">HMF5405</strain>
    </source>
</reference>
<evidence type="ECO:0000313" key="3">
    <source>
        <dbReference type="Proteomes" id="UP000664628"/>
    </source>
</evidence>
<dbReference type="Pfam" id="PF03203">
    <property type="entry name" value="MerC"/>
    <property type="match status" value="1"/>
</dbReference>
<keyword evidence="3" id="KW-1185">Reference proteome</keyword>